<gene>
    <name evidence="17" type="ORF">Csa_2G178720</name>
</gene>
<keyword evidence="7" id="KW-0479">Metal-binding</keyword>
<name>A0A0A0LNP5_CUCSA</name>
<reference evidence="17 18" key="3">
    <citation type="journal article" date="2010" name="BMC Genomics">
        <title>Transcriptome sequencing and comparative analysis of cucumber flowers with different sex types.</title>
        <authorList>
            <person name="Guo S."/>
            <person name="Zheng Y."/>
            <person name="Joung J.G."/>
            <person name="Liu S."/>
            <person name="Zhang Z."/>
            <person name="Crasta O.R."/>
            <person name="Sobral B.W."/>
            <person name="Xu Y."/>
            <person name="Huang S."/>
            <person name="Fei Z."/>
        </authorList>
    </citation>
    <scope>NUCLEOTIDE SEQUENCE [LARGE SCALE GENOMIC DNA]</scope>
    <source>
        <strain evidence="18">cv. 9930</strain>
    </source>
</reference>
<dbReference type="GO" id="GO:0008270">
    <property type="term" value="F:zinc ion binding"/>
    <property type="evidence" value="ECO:0007669"/>
    <property type="project" value="UniProtKB-KW"/>
</dbReference>
<dbReference type="OMA" id="TTCECAV"/>
<comment type="catalytic activity">
    <reaction evidence="1">
        <text>S-ubiquitinyl-[E2 ubiquitin-conjugating enzyme]-L-cysteine + [acceptor protein]-L-lysine = [E2 ubiquitin-conjugating enzyme]-L-cysteine + N(6)-ubiquitinyl-[acceptor protein]-L-lysine.</text>
        <dbReference type="EC" id="2.3.2.27"/>
    </reaction>
</comment>
<dbReference type="PANTHER" id="PTHR46913">
    <property type="entry name" value="RING-H2 FINGER PROTEIN ATL16"/>
    <property type="match status" value="1"/>
</dbReference>
<proteinExistence type="inferred from homology"/>
<evidence type="ECO:0000256" key="10">
    <source>
        <dbReference type="ARBA" id="ARBA00022833"/>
    </source>
</evidence>
<dbReference type="GO" id="GO:0016567">
    <property type="term" value="P:protein ubiquitination"/>
    <property type="evidence" value="ECO:0007669"/>
    <property type="project" value="InterPro"/>
</dbReference>
<dbReference type="GO" id="GO:0061630">
    <property type="term" value="F:ubiquitin protein ligase activity"/>
    <property type="evidence" value="ECO:0007669"/>
    <property type="project" value="UniProtKB-EC"/>
</dbReference>
<evidence type="ECO:0000256" key="1">
    <source>
        <dbReference type="ARBA" id="ARBA00000900"/>
    </source>
</evidence>
<evidence type="ECO:0000256" key="9">
    <source>
        <dbReference type="ARBA" id="ARBA00022786"/>
    </source>
</evidence>
<accession>A0A0A0LNP5</accession>
<organism evidence="17 18">
    <name type="scientific">Cucumis sativus</name>
    <name type="common">Cucumber</name>
    <dbReference type="NCBI Taxonomy" id="3659"/>
    <lineage>
        <taxon>Eukaryota</taxon>
        <taxon>Viridiplantae</taxon>
        <taxon>Streptophyta</taxon>
        <taxon>Embryophyta</taxon>
        <taxon>Tracheophyta</taxon>
        <taxon>Spermatophyta</taxon>
        <taxon>Magnoliopsida</taxon>
        <taxon>eudicotyledons</taxon>
        <taxon>Gunneridae</taxon>
        <taxon>Pentapetalae</taxon>
        <taxon>rosids</taxon>
        <taxon>fabids</taxon>
        <taxon>Cucurbitales</taxon>
        <taxon>Cucurbitaceae</taxon>
        <taxon>Benincaseae</taxon>
        <taxon>Cucumis</taxon>
    </lineage>
</organism>
<dbReference type="InterPro" id="IPR001841">
    <property type="entry name" value="Znf_RING"/>
</dbReference>
<keyword evidence="18" id="KW-1185">Reference proteome</keyword>
<feature type="domain" description="RING-type" evidence="16">
    <location>
        <begin position="110"/>
        <end position="152"/>
    </location>
</feature>
<dbReference type="eggNOG" id="KOG0800">
    <property type="taxonomic scope" value="Eukaryota"/>
</dbReference>
<comment type="subcellular location">
    <subcellularLocation>
        <location evidence="2">Membrane</location>
        <topology evidence="2">Single-pass membrane protein</topology>
    </subcellularLocation>
</comment>
<keyword evidence="6 15" id="KW-0812">Transmembrane</keyword>
<dbReference type="InterPro" id="IPR044600">
    <property type="entry name" value="ATL1/ATL16-like"/>
</dbReference>
<keyword evidence="8 14" id="KW-0863">Zinc-finger</keyword>
<evidence type="ECO:0000256" key="7">
    <source>
        <dbReference type="ARBA" id="ARBA00022723"/>
    </source>
</evidence>
<keyword evidence="5" id="KW-0808">Transferase</keyword>
<dbReference type="Gramene" id="KGN61611">
    <property type="protein sequence ID" value="KGN61611"/>
    <property type="gene ID" value="Csa_2G178720"/>
</dbReference>
<dbReference type="GO" id="GO:0016020">
    <property type="term" value="C:membrane"/>
    <property type="evidence" value="ECO:0007669"/>
    <property type="project" value="UniProtKB-SubCell"/>
</dbReference>
<keyword evidence="10" id="KW-0862">Zinc</keyword>
<dbReference type="SMART" id="SM00184">
    <property type="entry name" value="RING"/>
    <property type="match status" value="1"/>
</dbReference>
<evidence type="ECO:0000313" key="18">
    <source>
        <dbReference type="Proteomes" id="UP000029981"/>
    </source>
</evidence>
<dbReference type="PANTHER" id="PTHR46913:SF1">
    <property type="entry name" value="RING-H2 FINGER PROTEIN ATL16"/>
    <property type="match status" value="1"/>
</dbReference>
<evidence type="ECO:0000256" key="5">
    <source>
        <dbReference type="ARBA" id="ARBA00022679"/>
    </source>
</evidence>
<dbReference type="Proteomes" id="UP000029981">
    <property type="component" value="Chromosome 2"/>
</dbReference>
<evidence type="ECO:0000259" key="16">
    <source>
        <dbReference type="PROSITE" id="PS50089"/>
    </source>
</evidence>
<reference evidence="17 18" key="4">
    <citation type="journal article" date="2011" name="BMC Genomics">
        <title>RNA-Seq improves annotation of protein-coding genes in the cucumber genome.</title>
        <authorList>
            <person name="Li Z."/>
            <person name="Zhang Z."/>
            <person name="Yan P."/>
            <person name="Huang S."/>
            <person name="Fei Z."/>
            <person name="Lin K."/>
        </authorList>
    </citation>
    <scope>NUCLEOTIDE SEQUENCE [LARGE SCALE GENOMIC DNA]</scope>
    <source>
        <strain evidence="18">cv. 9930</strain>
    </source>
</reference>
<evidence type="ECO:0000256" key="11">
    <source>
        <dbReference type="ARBA" id="ARBA00022989"/>
    </source>
</evidence>
<evidence type="ECO:0000256" key="15">
    <source>
        <dbReference type="SAM" id="Phobius"/>
    </source>
</evidence>
<evidence type="ECO:0000256" key="2">
    <source>
        <dbReference type="ARBA" id="ARBA00004167"/>
    </source>
</evidence>
<keyword evidence="12 15" id="KW-0472">Membrane</keyword>
<evidence type="ECO:0000313" key="17">
    <source>
        <dbReference type="EMBL" id="KGN61611.1"/>
    </source>
</evidence>
<comment type="pathway">
    <text evidence="3">Protein modification; protein ubiquitination.</text>
</comment>
<protein>
    <recommendedName>
        <fullName evidence="4">RING-type E3 ubiquitin transferase</fullName>
        <ecNumber evidence="4">2.3.2.27</ecNumber>
    </recommendedName>
</protein>
<dbReference type="PROSITE" id="PS50089">
    <property type="entry name" value="ZF_RING_2"/>
    <property type="match status" value="1"/>
</dbReference>
<comment type="similarity">
    <text evidence="13">Belongs to the RING-type zinc finger family. ATL subfamily.</text>
</comment>
<evidence type="ECO:0000256" key="8">
    <source>
        <dbReference type="ARBA" id="ARBA00022771"/>
    </source>
</evidence>
<dbReference type="FunFam" id="3.30.40.10:FF:000187">
    <property type="entry name" value="E3 ubiquitin-protein ligase ATL6"/>
    <property type="match status" value="1"/>
</dbReference>
<evidence type="ECO:0000256" key="13">
    <source>
        <dbReference type="ARBA" id="ARBA00024209"/>
    </source>
</evidence>
<dbReference type="AlphaFoldDB" id="A0A0A0LNP5"/>
<dbReference type="SUPFAM" id="SSF57850">
    <property type="entry name" value="RING/U-box"/>
    <property type="match status" value="1"/>
</dbReference>
<keyword evidence="9" id="KW-0833">Ubl conjugation pathway</keyword>
<dbReference type="CDD" id="cd16461">
    <property type="entry name" value="RING-H2_EL5-like"/>
    <property type="match status" value="1"/>
</dbReference>
<dbReference type="EMBL" id="CM002923">
    <property type="protein sequence ID" value="KGN61611.1"/>
    <property type="molecule type" value="Genomic_DNA"/>
</dbReference>
<keyword evidence="11 15" id="KW-1133">Transmembrane helix</keyword>
<sequence>MAQPLISPSTTPLHSSNPVSSFPIIAVAVIGICATAFLLVSYYIFVIKCCLNWQRIEILRRFSLSRRREQTLILRQQAEPRGLDPSTIQSIPLINYKKPINETTTTGGECAVCLTEFQTEEQLRKIPICSHLFHIDCIDIWLQNNSNCPLCRTSISNQNWLIPTNQAPSARDLALNTSIPISAGDENFVVIELGGNLDRCRPPELVSGEVAKSERKFKKVTSMGDECINMREKDEEFIVQPIRRSFSMDSSGDRQLYMAVQAAVREKSGGESGVEVEGCSSRVKRSFFSFGSGRGSRNAVLPIQFQP</sequence>
<evidence type="ECO:0000256" key="4">
    <source>
        <dbReference type="ARBA" id="ARBA00012483"/>
    </source>
</evidence>
<evidence type="ECO:0000256" key="3">
    <source>
        <dbReference type="ARBA" id="ARBA00004906"/>
    </source>
</evidence>
<feature type="transmembrane region" description="Helical" evidence="15">
    <location>
        <begin position="20"/>
        <end position="45"/>
    </location>
</feature>
<evidence type="ECO:0000256" key="12">
    <source>
        <dbReference type="ARBA" id="ARBA00023136"/>
    </source>
</evidence>
<evidence type="ECO:0000256" key="6">
    <source>
        <dbReference type="ARBA" id="ARBA00022692"/>
    </source>
</evidence>
<dbReference type="InterPro" id="IPR013083">
    <property type="entry name" value="Znf_RING/FYVE/PHD"/>
</dbReference>
<dbReference type="Gene3D" id="3.30.40.10">
    <property type="entry name" value="Zinc/RING finger domain, C3HC4 (zinc finger)"/>
    <property type="match status" value="1"/>
</dbReference>
<evidence type="ECO:0000256" key="14">
    <source>
        <dbReference type="PROSITE-ProRule" id="PRU00175"/>
    </source>
</evidence>
<dbReference type="Pfam" id="PF13639">
    <property type="entry name" value="zf-RING_2"/>
    <property type="match status" value="1"/>
</dbReference>
<dbReference type="OrthoDB" id="8062037at2759"/>
<dbReference type="KEGG" id="csv:101221539"/>
<reference evidence="17 18" key="1">
    <citation type="journal article" date="2009" name="Nat. Genet.">
        <title>The genome of the cucumber, Cucumis sativus L.</title>
        <authorList>
            <person name="Huang S."/>
            <person name="Li R."/>
            <person name="Zhang Z."/>
            <person name="Li L."/>
            <person name="Gu X."/>
            <person name="Fan W."/>
            <person name="Lucas W.J."/>
            <person name="Wang X."/>
            <person name="Xie B."/>
            <person name="Ni P."/>
            <person name="Ren Y."/>
            <person name="Zhu H."/>
            <person name="Li J."/>
            <person name="Lin K."/>
            <person name="Jin W."/>
            <person name="Fei Z."/>
            <person name="Li G."/>
            <person name="Staub J."/>
            <person name="Kilian A."/>
            <person name="van der Vossen E.A."/>
            <person name="Wu Y."/>
            <person name="Guo J."/>
            <person name="He J."/>
            <person name="Jia Z."/>
            <person name="Ren Y."/>
            <person name="Tian G."/>
            <person name="Lu Y."/>
            <person name="Ruan J."/>
            <person name="Qian W."/>
            <person name="Wang M."/>
            <person name="Huang Q."/>
            <person name="Li B."/>
            <person name="Xuan Z."/>
            <person name="Cao J."/>
            <person name="Asan"/>
            <person name="Wu Z."/>
            <person name="Zhang J."/>
            <person name="Cai Q."/>
            <person name="Bai Y."/>
            <person name="Zhao B."/>
            <person name="Han Y."/>
            <person name="Li Y."/>
            <person name="Li X."/>
            <person name="Wang S."/>
            <person name="Shi Q."/>
            <person name="Liu S."/>
            <person name="Cho W.K."/>
            <person name="Kim J.Y."/>
            <person name="Xu Y."/>
            <person name="Heller-Uszynska K."/>
            <person name="Miao H."/>
            <person name="Cheng Z."/>
            <person name="Zhang S."/>
            <person name="Wu J."/>
            <person name="Yang Y."/>
            <person name="Kang H."/>
            <person name="Li M."/>
            <person name="Liang H."/>
            <person name="Ren X."/>
            <person name="Shi Z."/>
            <person name="Wen M."/>
            <person name="Jian M."/>
            <person name="Yang H."/>
            <person name="Zhang G."/>
            <person name="Yang Z."/>
            <person name="Chen R."/>
            <person name="Liu S."/>
            <person name="Li J."/>
            <person name="Ma L."/>
            <person name="Liu H."/>
            <person name="Zhou Y."/>
            <person name="Zhao J."/>
            <person name="Fang X."/>
            <person name="Li G."/>
            <person name="Fang L."/>
            <person name="Li Y."/>
            <person name="Liu D."/>
            <person name="Zheng H."/>
            <person name="Zhang Y."/>
            <person name="Qin N."/>
            <person name="Li Z."/>
            <person name="Yang G."/>
            <person name="Yang S."/>
            <person name="Bolund L."/>
            <person name="Kristiansen K."/>
            <person name="Zheng H."/>
            <person name="Li S."/>
            <person name="Zhang X."/>
            <person name="Yang H."/>
            <person name="Wang J."/>
            <person name="Sun R."/>
            <person name="Zhang B."/>
            <person name="Jiang S."/>
            <person name="Wang J."/>
            <person name="Du Y."/>
            <person name="Li S."/>
        </authorList>
    </citation>
    <scope>NUCLEOTIDE SEQUENCE [LARGE SCALE GENOMIC DNA]</scope>
    <source>
        <strain evidence="18">cv. 9930</strain>
    </source>
</reference>
<dbReference type="EC" id="2.3.2.27" evidence="4"/>
<reference evidence="17 18" key="2">
    <citation type="journal article" date="2009" name="PLoS ONE">
        <title>An integrated genetic and cytogenetic map of the cucumber genome.</title>
        <authorList>
            <person name="Ren Y."/>
            <person name="Zhang Z."/>
            <person name="Liu J."/>
            <person name="Staub J.E."/>
            <person name="Han Y."/>
            <person name="Cheng Z."/>
            <person name="Li X."/>
            <person name="Lu J."/>
            <person name="Miao H."/>
            <person name="Kang H."/>
            <person name="Xie B."/>
            <person name="Gu X."/>
            <person name="Wang X."/>
            <person name="Du Y."/>
            <person name="Jin W."/>
            <person name="Huang S."/>
        </authorList>
    </citation>
    <scope>NUCLEOTIDE SEQUENCE [LARGE SCALE GENOMIC DNA]</scope>
    <source>
        <strain evidence="18">cv. 9930</strain>
    </source>
</reference>